<dbReference type="Pfam" id="PF03704">
    <property type="entry name" value="BTAD"/>
    <property type="match status" value="1"/>
</dbReference>
<dbReference type="Gene3D" id="1.25.40.10">
    <property type="entry name" value="Tetratricopeptide repeat domain"/>
    <property type="match status" value="2"/>
</dbReference>
<dbReference type="RefSeq" id="WP_051737419.1">
    <property type="nucleotide sequence ID" value="NZ_BAAAUZ010000077.1"/>
</dbReference>
<sequence length="1022" mass="110931">MDTTVVRFRPAAGSPSVVIRLLGEVSASVHGESATALISPRMQRLIARVALAHGSGVSRDRLAAELWPDSSASQARTNLRKLLHDLRHSAPGVPALVDARDGAVRWCAGPSTWIDVAAFSDAVARGDLAEAADSYGGDLLPGLDDDWVVEERERLRRRAVEALAGLASAAEAGRCDDDVIRHTRRLLRLDPLHEPAGRLLMRAHARQGERSEALRTYERLRDGLERELGVRPEPATTALVEELRSPSPGPAFVGRRAEWQAALTAWEQAGQGRVRLLCVTGEAGIGKTRLAEELARHAAVDGHAVAYGRAYEAGGRPPWGPVIDWLRSGPVSTRLHTLDDACLVELARLLPELRAERPDLPDLLPSAEVSGRRHLLDAVVRGLLAVRRPLLLVVDDLQWCDADTLDLCGYLVQSAPSAPVLVTGTLRDDEVDDAHPVTTLRGRLARAGALSVIPLGPLDEQATAEMATLVGQREMPSEAAARLHEETEGNPLFISEAVRAGFGTCAPGSVRMTPTVRAVISARLDRLTPEARRLAEVAATIGREFTVPTLAAAAGRSEDDLTDDLDELWRRHIVRVRGTAYDFSHDRLRDVTLDSISPARRRKLHRWVAEALETQHAADLGPVGARLALHFVGAGLGSRAVEAYERAARHAYRVFALDSCIALLRRALRLLDDSPRSAARDEIELRLLTAMGAPLVARLGYGAAEVRPCHERALTLHRRLGRGPDPSLLRGLALHAIARCRFDRAEENGHALIAAGQVDRTARVEGDYVLGVTRFWRGEFAAAERHLGEAIARYRREDAPEHIARYAQDPLAVCLSRLALTQLFRGDTARADRSMRDALRVAAELEHPMTTGYVRAFQAVLAALEPLGHDLGEAVAALDDVTSTMHIGYFAVVAELLIGWSDLLGGDHRGLATMRRATDRMRGDQPLHLTFGLSLLARGHHRCADPATGRAIVAEALALTGGTGQRYLLAELLRIDAELLASSHERGGAVDVAERAVRTAVEMKSPWLRDRALATLSALGDG</sequence>
<protein>
    <submittedName>
        <fullName evidence="4">SARP family transcriptional regulator</fullName>
    </submittedName>
</protein>
<evidence type="ECO:0000313" key="5">
    <source>
        <dbReference type="Proteomes" id="UP001143463"/>
    </source>
</evidence>
<dbReference type="AlphaFoldDB" id="A0A9W6L3S6"/>
<comment type="caution">
    <text evidence="4">The sequence shown here is derived from an EMBL/GenBank/DDBJ whole genome shotgun (WGS) entry which is preliminary data.</text>
</comment>
<dbReference type="SUPFAM" id="SSF52540">
    <property type="entry name" value="P-loop containing nucleoside triphosphate hydrolases"/>
    <property type="match status" value="1"/>
</dbReference>
<accession>A0A9W6L3S6</accession>
<dbReference type="Gene3D" id="1.10.10.10">
    <property type="entry name" value="Winged helix-like DNA-binding domain superfamily/Winged helix DNA-binding domain"/>
    <property type="match status" value="1"/>
</dbReference>
<dbReference type="InterPro" id="IPR005158">
    <property type="entry name" value="BTAD"/>
</dbReference>
<keyword evidence="1" id="KW-0547">Nucleotide-binding</keyword>
<organism evidence="4 5">
    <name type="scientific">Pseudonocardia halophobica</name>
    <dbReference type="NCBI Taxonomy" id="29401"/>
    <lineage>
        <taxon>Bacteria</taxon>
        <taxon>Bacillati</taxon>
        <taxon>Actinomycetota</taxon>
        <taxon>Actinomycetes</taxon>
        <taxon>Pseudonocardiales</taxon>
        <taxon>Pseudonocardiaceae</taxon>
        <taxon>Pseudonocardia</taxon>
    </lineage>
</organism>
<dbReference type="InterPro" id="IPR036388">
    <property type="entry name" value="WH-like_DNA-bd_sf"/>
</dbReference>
<dbReference type="EMBL" id="BSFQ01000013">
    <property type="protein sequence ID" value="GLL12375.1"/>
    <property type="molecule type" value="Genomic_DNA"/>
</dbReference>
<reference evidence="4" key="2">
    <citation type="submission" date="2023-01" db="EMBL/GenBank/DDBJ databases">
        <authorList>
            <person name="Sun Q."/>
            <person name="Evtushenko L."/>
        </authorList>
    </citation>
    <scope>NUCLEOTIDE SEQUENCE</scope>
    <source>
        <strain evidence="4">VKM Ac-1069</strain>
    </source>
</reference>
<reference evidence="4" key="1">
    <citation type="journal article" date="2014" name="Int. J. Syst. Evol. Microbiol.">
        <title>Complete genome sequence of Corynebacterium casei LMG S-19264T (=DSM 44701T), isolated from a smear-ripened cheese.</title>
        <authorList>
            <consortium name="US DOE Joint Genome Institute (JGI-PGF)"/>
            <person name="Walter F."/>
            <person name="Albersmeier A."/>
            <person name="Kalinowski J."/>
            <person name="Ruckert C."/>
        </authorList>
    </citation>
    <scope>NUCLEOTIDE SEQUENCE</scope>
    <source>
        <strain evidence="4">VKM Ac-1069</strain>
    </source>
</reference>
<keyword evidence="2" id="KW-0067">ATP-binding</keyword>
<evidence type="ECO:0000256" key="1">
    <source>
        <dbReference type="ARBA" id="ARBA00022741"/>
    </source>
</evidence>
<dbReference type="GO" id="GO:0005737">
    <property type="term" value="C:cytoplasm"/>
    <property type="evidence" value="ECO:0007669"/>
    <property type="project" value="TreeGrafter"/>
</dbReference>
<dbReference type="InterPro" id="IPR027417">
    <property type="entry name" value="P-loop_NTPase"/>
</dbReference>
<feature type="domain" description="Bacterial transcriptional activator" evidence="3">
    <location>
        <begin position="114"/>
        <end position="244"/>
    </location>
</feature>
<dbReference type="PANTHER" id="PTHR16305">
    <property type="entry name" value="TESTICULAR SOLUBLE ADENYLYL CYCLASE"/>
    <property type="match status" value="1"/>
</dbReference>
<proteinExistence type="predicted"/>
<dbReference type="InterPro" id="IPR041664">
    <property type="entry name" value="AAA_16"/>
</dbReference>
<dbReference type="Proteomes" id="UP001143463">
    <property type="component" value="Unassembled WGS sequence"/>
</dbReference>
<dbReference type="GO" id="GO:0004016">
    <property type="term" value="F:adenylate cyclase activity"/>
    <property type="evidence" value="ECO:0007669"/>
    <property type="project" value="TreeGrafter"/>
</dbReference>
<dbReference type="Pfam" id="PF13191">
    <property type="entry name" value="AAA_16"/>
    <property type="match status" value="1"/>
</dbReference>
<dbReference type="GO" id="GO:0005524">
    <property type="term" value="F:ATP binding"/>
    <property type="evidence" value="ECO:0007669"/>
    <property type="project" value="UniProtKB-KW"/>
</dbReference>
<dbReference type="PANTHER" id="PTHR16305:SF28">
    <property type="entry name" value="GUANYLATE CYCLASE DOMAIN-CONTAINING PROTEIN"/>
    <property type="match status" value="1"/>
</dbReference>
<keyword evidence="5" id="KW-1185">Reference proteome</keyword>
<evidence type="ECO:0000259" key="3">
    <source>
        <dbReference type="SMART" id="SM01043"/>
    </source>
</evidence>
<dbReference type="SMART" id="SM01043">
    <property type="entry name" value="BTAD"/>
    <property type="match status" value="1"/>
</dbReference>
<evidence type="ECO:0000256" key="2">
    <source>
        <dbReference type="ARBA" id="ARBA00022840"/>
    </source>
</evidence>
<name>A0A9W6L3S6_9PSEU</name>
<evidence type="ECO:0000313" key="4">
    <source>
        <dbReference type="EMBL" id="GLL12375.1"/>
    </source>
</evidence>
<gene>
    <name evidence="4" type="ORF">GCM10017577_35160</name>
</gene>
<dbReference type="SUPFAM" id="SSF48452">
    <property type="entry name" value="TPR-like"/>
    <property type="match status" value="1"/>
</dbReference>
<dbReference type="InterPro" id="IPR011990">
    <property type="entry name" value="TPR-like_helical_dom_sf"/>
</dbReference>